<dbReference type="GO" id="GO:0005789">
    <property type="term" value="C:endoplasmic reticulum membrane"/>
    <property type="evidence" value="ECO:0007669"/>
    <property type="project" value="UniProtKB-SubCell"/>
</dbReference>
<evidence type="ECO:0000256" key="4">
    <source>
        <dbReference type="ARBA" id="ARBA00022692"/>
    </source>
</evidence>
<keyword evidence="12" id="KW-1185">Reference proteome</keyword>
<dbReference type="AlphaFoldDB" id="A0A9P7FRP8"/>
<keyword evidence="4" id="KW-0812">Transmembrane</keyword>
<dbReference type="Proteomes" id="UP000717328">
    <property type="component" value="Unassembled WGS sequence"/>
</dbReference>
<dbReference type="PANTHER" id="PTHR23284">
    <property type="entry name" value="PROLACTIN REGULATORY ELEMENT BINDING PROTEIN"/>
    <property type="match status" value="1"/>
</dbReference>
<keyword evidence="7" id="KW-0931">ER-Golgi transport</keyword>
<keyword evidence="3" id="KW-0853">WD repeat</keyword>
<keyword evidence="8" id="KW-0653">Protein transport</keyword>
<reference evidence="11" key="1">
    <citation type="submission" date="2021-02" db="EMBL/GenBank/DDBJ databases">
        <authorList>
            <person name="Nieuwenhuis M."/>
            <person name="Van De Peppel L.J.J."/>
        </authorList>
    </citation>
    <scope>NUCLEOTIDE SEQUENCE</scope>
    <source>
        <strain evidence="11">D49</strain>
    </source>
</reference>
<keyword evidence="6" id="KW-0256">Endoplasmic reticulum</keyword>
<protein>
    <submittedName>
        <fullName evidence="11">Uncharacterized protein</fullName>
    </submittedName>
</protein>
<comment type="caution">
    <text evidence="11">The sequence shown here is derived from an EMBL/GenBank/DDBJ whole genome shotgun (WGS) entry which is preliminary data.</text>
</comment>
<keyword evidence="9" id="KW-1133">Transmembrane helix</keyword>
<dbReference type="OrthoDB" id="2013972at2759"/>
<evidence type="ECO:0000256" key="5">
    <source>
        <dbReference type="ARBA" id="ARBA00022737"/>
    </source>
</evidence>
<evidence type="ECO:0000256" key="6">
    <source>
        <dbReference type="ARBA" id="ARBA00022824"/>
    </source>
</evidence>
<evidence type="ECO:0000256" key="2">
    <source>
        <dbReference type="ARBA" id="ARBA00022448"/>
    </source>
</evidence>
<dbReference type="InterPro" id="IPR015943">
    <property type="entry name" value="WD40/YVTN_repeat-like_dom_sf"/>
</dbReference>
<evidence type="ECO:0000256" key="9">
    <source>
        <dbReference type="ARBA" id="ARBA00022989"/>
    </source>
</evidence>
<comment type="subcellular location">
    <subcellularLocation>
        <location evidence="1">Endoplasmic reticulum membrane</location>
        <topology evidence="1">Single-pass type II membrane protein</topology>
    </subcellularLocation>
</comment>
<evidence type="ECO:0000256" key="3">
    <source>
        <dbReference type="ARBA" id="ARBA00022574"/>
    </source>
</evidence>
<sequence length="291" mass="31122">MRTRHAPHAVPGFPVYSSSFISENELVLGGGGGQSRSGVKNKLRLYKVGSETSFELLDEFELEKGEDAPMSMAAHVETGTIICGVNSALEKLEKGENDNCRVISVQEHKYVTVQAPGGTKVTVLCPDGTLLAVAGSHDLSVLSYPTLAPVFAPIHTEKEIYDASFSATTLVIATTTALLVYALPASKEAISVFYPADDKGKGKAKKAVSENQTELLKLELLQTVEVPASVGGVAAGATFRAASVINVSPPRNRKGSSSSRQSFICKWNAKTWMTDKTRKIGDRGVTCFDIR</sequence>
<reference evidence="11" key="2">
    <citation type="submission" date="2021-10" db="EMBL/GenBank/DDBJ databases">
        <title>Phylogenomics reveals ancestral predisposition of the termite-cultivated fungus Termitomyces towards a domesticated lifestyle.</title>
        <authorList>
            <person name="Auxier B."/>
            <person name="Grum-Grzhimaylo A."/>
            <person name="Cardenas M.E."/>
            <person name="Lodge J.D."/>
            <person name="Laessoe T."/>
            <person name="Pedersen O."/>
            <person name="Smith M.E."/>
            <person name="Kuyper T.W."/>
            <person name="Franco-Molano E.A."/>
            <person name="Baroni T.J."/>
            <person name="Aanen D.K."/>
        </authorList>
    </citation>
    <scope>NUCLEOTIDE SEQUENCE</scope>
    <source>
        <strain evidence="11">D49</strain>
    </source>
</reference>
<keyword evidence="10" id="KW-0472">Membrane</keyword>
<dbReference type="Gene3D" id="2.130.10.10">
    <property type="entry name" value="YVTN repeat-like/Quinoprotein amine dehydrogenase"/>
    <property type="match status" value="1"/>
</dbReference>
<evidence type="ECO:0000313" key="11">
    <source>
        <dbReference type="EMBL" id="KAG5635779.1"/>
    </source>
</evidence>
<name>A0A9P7FRP8_9AGAR</name>
<dbReference type="SUPFAM" id="SSF50998">
    <property type="entry name" value="Quinoprotein alcohol dehydrogenase-like"/>
    <property type="match status" value="1"/>
</dbReference>
<dbReference type="PANTHER" id="PTHR23284:SF0">
    <property type="entry name" value="PROLACTIN REGULATORY ELEMENT-BINDING PROTEIN"/>
    <property type="match status" value="1"/>
</dbReference>
<evidence type="ECO:0000256" key="10">
    <source>
        <dbReference type="ARBA" id="ARBA00023136"/>
    </source>
</evidence>
<dbReference type="InterPro" id="IPR045260">
    <property type="entry name" value="Sec12-like"/>
</dbReference>
<dbReference type="EMBL" id="JABCKI010006025">
    <property type="protein sequence ID" value="KAG5635779.1"/>
    <property type="molecule type" value="Genomic_DNA"/>
</dbReference>
<keyword evidence="5" id="KW-0677">Repeat</keyword>
<evidence type="ECO:0000256" key="7">
    <source>
        <dbReference type="ARBA" id="ARBA00022892"/>
    </source>
</evidence>
<dbReference type="GO" id="GO:0015031">
    <property type="term" value="P:protein transport"/>
    <property type="evidence" value="ECO:0007669"/>
    <property type="project" value="UniProtKB-KW"/>
</dbReference>
<accession>A0A9P7FRP8</accession>
<organism evidence="11 12">
    <name type="scientific">Sphagnurus paluster</name>
    <dbReference type="NCBI Taxonomy" id="117069"/>
    <lineage>
        <taxon>Eukaryota</taxon>
        <taxon>Fungi</taxon>
        <taxon>Dikarya</taxon>
        <taxon>Basidiomycota</taxon>
        <taxon>Agaricomycotina</taxon>
        <taxon>Agaricomycetes</taxon>
        <taxon>Agaricomycetidae</taxon>
        <taxon>Agaricales</taxon>
        <taxon>Tricholomatineae</taxon>
        <taxon>Lyophyllaceae</taxon>
        <taxon>Sphagnurus</taxon>
    </lineage>
</organism>
<dbReference type="GO" id="GO:0006888">
    <property type="term" value="P:endoplasmic reticulum to Golgi vesicle-mediated transport"/>
    <property type="evidence" value="ECO:0007669"/>
    <property type="project" value="TreeGrafter"/>
</dbReference>
<evidence type="ECO:0000256" key="1">
    <source>
        <dbReference type="ARBA" id="ARBA00004648"/>
    </source>
</evidence>
<dbReference type="GO" id="GO:0003400">
    <property type="term" value="P:regulation of COPII vesicle coating"/>
    <property type="evidence" value="ECO:0007669"/>
    <property type="project" value="TreeGrafter"/>
</dbReference>
<dbReference type="GO" id="GO:0005085">
    <property type="term" value="F:guanyl-nucleotide exchange factor activity"/>
    <property type="evidence" value="ECO:0007669"/>
    <property type="project" value="InterPro"/>
</dbReference>
<proteinExistence type="predicted"/>
<keyword evidence="2" id="KW-0813">Transport</keyword>
<dbReference type="InterPro" id="IPR011047">
    <property type="entry name" value="Quinoprotein_ADH-like_sf"/>
</dbReference>
<gene>
    <name evidence="11" type="ORF">H0H81_010139</name>
</gene>
<evidence type="ECO:0000313" key="12">
    <source>
        <dbReference type="Proteomes" id="UP000717328"/>
    </source>
</evidence>
<evidence type="ECO:0000256" key="8">
    <source>
        <dbReference type="ARBA" id="ARBA00022927"/>
    </source>
</evidence>